<dbReference type="AlphaFoldDB" id="A0A2V4II24"/>
<dbReference type="InterPro" id="IPR014004">
    <property type="entry name" value="Transpt-assoc_nodulatn_dom_bac"/>
</dbReference>
<comment type="caution">
    <text evidence="3">The sequence shown here is derived from an EMBL/GenBank/DDBJ whole genome shotgun (WGS) entry which is preliminary data.</text>
</comment>
<evidence type="ECO:0000313" key="4">
    <source>
        <dbReference type="Proteomes" id="UP000247620"/>
    </source>
</evidence>
<name>A0A2V4II24_9PSED</name>
<feature type="chain" id="PRO_5015966810" evidence="1">
    <location>
        <begin position="24"/>
        <end position="273"/>
    </location>
</feature>
<dbReference type="InterPro" id="IPR051686">
    <property type="entry name" value="Lipoprotein_DolP"/>
</dbReference>
<dbReference type="EMBL" id="QJRO01000001">
    <property type="protein sequence ID" value="PYB86434.1"/>
    <property type="molecule type" value="Genomic_DNA"/>
</dbReference>
<gene>
    <name evidence="3" type="ORF">DMX07_01190</name>
</gene>
<evidence type="ECO:0000256" key="1">
    <source>
        <dbReference type="SAM" id="SignalP"/>
    </source>
</evidence>
<organism evidence="3 4">
    <name type="scientific">Pseudomonas soli</name>
    <dbReference type="NCBI Taxonomy" id="1306993"/>
    <lineage>
        <taxon>Bacteria</taxon>
        <taxon>Pseudomonadati</taxon>
        <taxon>Pseudomonadota</taxon>
        <taxon>Gammaproteobacteria</taxon>
        <taxon>Pseudomonadales</taxon>
        <taxon>Pseudomonadaceae</taxon>
        <taxon>Pseudomonas</taxon>
    </lineage>
</organism>
<keyword evidence="1" id="KW-0732">Signal</keyword>
<feature type="domain" description="BON" evidence="2">
    <location>
        <begin position="112"/>
        <end position="180"/>
    </location>
</feature>
<dbReference type="InterPro" id="IPR007055">
    <property type="entry name" value="BON_dom"/>
</dbReference>
<sequence>MCIYPRMAVLAACVLSIVAQAHADPVQEARLEGALQTALSLNTMLNAFPIKVEVDGRRARLSGEVENPVERMLAEQVALATRGIEQVDNQLRIDPGLVDKPLELRAYAQRLEDATLGAVVRARLLWSRITEKAPIEVESREGVVTLRGKVDSPEAKELAGVLARTTDGVHLVNNLVSLDSTALAKAREKPVDAPTGPQPSDSWIVDKIQASYRFSRNLDGLNIKVASEDGLVRLSGEVVSSEQKAIAVDVARQIVGVRGVDVDLLKIATKVEG</sequence>
<feature type="domain" description="BON" evidence="2">
    <location>
        <begin position="200"/>
        <end position="269"/>
    </location>
</feature>
<feature type="signal peptide" evidence="1">
    <location>
        <begin position="1"/>
        <end position="23"/>
    </location>
</feature>
<evidence type="ECO:0000313" key="3">
    <source>
        <dbReference type="EMBL" id="PYB86434.1"/>
    </source>
</evidence>
<reference evidence="3 4" key="1">
    <citation type="submission" date="2018-06" db="EMBL/GenBank/DDBJ databases">
        <title>Pseudomonas diversity within urban Lake Michigan freshwaters.</title>
        <authorList>
            <person name="Batrich M."/>
            <person name="Hatzopoulos T."/>
            <person name="Putonti C."/>
        </authorList>
    </citation>
    <scope>NUCLEOTIDE SEQUENCE [LARGE SCALE GENOMIC DNA]</scope>
    <source>
        <strain evidence="3 4">LBp-160603</strain>
    </source>
</reference>
<dbReference type="PANTHER" id="PTHR34606">
    <property type="entry name" value="BON DOMAIN-CONTAINING PROTEIN"/>
    <property type="match status" value="1"/>
</dbReference>
<protein>
    <submittedName>
        <fullName evidence="3">Transporter</fullName>
    </submittedName>
</protein>
<dbReference type="RefSeq" id="WP_110696987.1">
    <property type="nucleotide sequence ID" value="NZ_QJRO01000001.1"/>
</dbReference>
<dbReference type="Proteomes" id="UP000247620">
    <property type="component" value="Unassembled WGS sequence"/>
</dbReference>
<proteinExistence type="predicted"/>
<dbReference type="PANTHER" id="PTHR34606:SF15">
    <property type="entry name" value="BON DOMAIN-CONTAINING PROTEIN"/>
    <property type="match status" value="1"/>
</dbReference>
<dbReference type="Pfam" id="PF04972">
    <property type="entry name" value="BON"/>
    <property type="match status" value="3"/>
</dbReference>
<evidence type="ECO:0000259" key="2">
    <source>
        <dbReference type="PROSITE" id="PS50914"/>
    </source>
</evidence>
<dbReference type="SMART" id="SM00749">
    <property type="entry name" value="BON"/>
    <property type="match status" value="3"/>
</dbReference>
<dbReference type="PROSITE" id="PS50914">
    <property type="entry name" value="BON"/>
    <property type="match status" value="3"/>
</dbReference>
<accession>A0A2V4II24</accession>
<feature type="domain" description="BON" evidence="2">
    <location>
        <begin position="27"/>
        <end position="95"/>
    </location>
</feature>
<dbReference type="Gene3D" id="3.30.1340.30">
    <property type="match status" value="3"/>
</dbReference>